<sequence>MLNRRSFGMAAASAVAISVFAPFALVRPAAADAAALEIFIKGLSTRAITDLSAATTDKERAARLLPILQEFFDMPALARHTLGAYWRRATPEEQAEYVEVFTQYMSAVYGKRFSEYSGQTLAVQRVREDGERATIFTIVEGAEGKPRVDWDVAVLDGKQMITDVRVEGLSLAETHRQEFTSVISSKGGKVQALIDILKKKVASL</sequence>
<evidence type="ECO:0000313" key="2">
    <source>
        <dbReference type="EMBL" id="TDQ84071.1"/>
    </source>
</evidence>
<comment type="caution">
    <text evidence="2">The sequence shown here is derived from an EMBL/GenBank/DDBJ whole genome shotgun (WGS) entry which is preliminary data.</text>
</comment>
<dbReference type="Proteomes" id="UP000295783">
    <property type="component" value="Unassembled WGS sequence"/>
</dbReference>
<dbReference type="AlphaFoldDB" id="A0A4V3DEZ3"/>
<dbReference type="PANTHER" id="PTHR36573:SF1">
    <property type="entry name" value="INTERMEMBRANE PHOSPHOLIPID TRANSPORT SYSTEM BINDING PROTEIN MLAC"/>
    <property type="match status" value="1"/>
</dbReference>
<proteinExistence type="predicted"/>
<dbReference type="InterPro" id="IPR008869">
    <property type="entry name" value="MlaC/ttg2D"/>
</dbReference>
<keyword evidence="3" id="KW-1185">Reference proteome</keyword>
<dbReference type="Gene3D" id="3.10.450.710">
    <property type="entry name" value="Tgt2/MlaC"/>
    <property type="match status" value="1"/>
</dbReference>
<evidence type="ECO:0000256" key="1">
    <source>
        <dbReference type="SAM" id="SignalP"/>
    </source>
</evidence>
<name>A0A4V3DEZ3_9PROT</name>
<feature type="chain" id="PRO_5020713860" evidence="1">
    <location>
        <begin position="22"/>
        <end position="204"/>
    </location>
</feature>
<dbReference type="PANTHER" id="PTHR36573">
    <property type="entry name" value="INTERMEMBRANE PHOSPHOLIPID TRANSPORT SYSTEM BINDING PROTEIN MLAC"/>
    <property type="match status" value="1"/>
</dbReference>
<dbReference type="InterPro" id="IPR006311">
    <property type="entry name" value="TAT_signal"/>
</dbReference>
<accession>A0A4V3DEZ3</accession>
<dbReference type="InterPro" id="IPR042245">
    <property type="entry name" value="Tgt2/MlaC_sf"/>
</dbReference>
<dbReference type="EMBL" id="SNYW01000006">
    <property type="protein sequence ID" value="TDQ84071.1"/>
    <property type="molecule type" value="Genomic_DNA"/>
</dbReference>
<gene>
    <name evidence="2" type="ORF">A8950_0617</name>
</gene>
<organism evidence="2 3">
    <name type="scientific">Dongia mobilis</name>
    <dbReference type="NCBI Taxonomy" id="578943"/>
    <lineage>
        <taxon>Bacteria</taxon>
        <taxon>Pseudomonadati</taxon>
        <taxon>Pseudomonadota</taxon>
        <taxon>Alphaproteobacteria</taxon>
        <taxon>Rhodospirillales</taxon>
        <taxon>Dongiaceae</taxon>
        <taxon>Dongia</taxon>
    </lineage>
</organism>
<feature type="signal peptide" evidence="1">
    <location>
        <begin position="1"/>
        <end position="21"/>
    </location>
</feature>
<reference evidence="2 3" key="1">
    <citation type="submission" date="2019-03" db="EMBL/GenBank/DDBJ databases">
        <title>Genomic Encyclopedia of Type Strains, Phase III (KMG-III): the genomes of soil and plant-associated and newly described type strains.</title>
        <authorList>
            <person name="Whitman W."/>
        </authorList>
    </citation>
    <scope>NUCLEOTIDE SEQUENCE [LARGE SCALE GENOMIC DNA]</scope>
    <source>
        <strain evidence="2 3">CGMCC 1.7660</strain>
    </source>
</reference>
<keyword evidence="1" id="KW-0732">Signal</keyword>
<protein>
    <submittedName>
        <fullName evidence="2">Phospholipid transport system substrate-binding protein</fullName>
    </submittedName>
</protein>
<evidence type="ECO:0000313" key="3">
    <source>
        <dbReference type="Proteomes" id="UP000295783"/>
    </source>
</evidence>
<dbReference type="PROSITE" id="PS51318">
    <property type="entry name" value="TAT"/>
    <property type="match status" value="1"/>
</dbReference>
<dbReference type="OrthoDB" id="8099120at2"/>
<dbReference type="Pfam" id="PF05494">
    <property type="entry name" value="MlaC"/>
    <property type="match status" value="1"/>
</dbReference>